<keyword evidence="6" id="KW-1185">Reference proteome</keyword>
<dbReference type="PANTHER" id="PTHR24320:SF154">
    <property type="entry name" value="OXIDOREDUCTASE, SHORT-CHAIN DEHYDROGENASE_REDUCTASE FAMILY (AFU_ORTHOLOGUE AFUA_2G04560)"/>
    <property type="match status" value="1"/>
</dbReference>
<gene>
    <name evidence="5" type="ORF">N7493_002057</name>
</gene>
<reference evidence="5" key="1">
    <citation type="journal article" date="2023" name="IMA Fungus">
        <title>Comparative genomic study of the Penicillium genus elucidates a diverse pangenome and 15 lateral gene transfer events.</title>
        <authorList>
            <person name="Petersen C."/>
            <person name="Sorensen T."/>
            <person name="Nielsen M.R."/>
            <person name="Sondergaard T.E."/>
            <person name="Sorensen J.L."/>
            <person name="Fitzpatrick D.A."/>
            <person name="Frisvad J.C."/>
            <person name="Nielsen K.L."/>
        </authorList>
    </citation>
    <scope>NUCLEOTIDE SEQUENCE</scope>
    <source>
        <strain evidence="5">IBT 17514</strain>
    </source>
</reference>
<dbReference type="PRINTS" id="PR00081">
    <property type="entry name" value="GDHRDH"/>
</dbReference>
<keyword evidence="2" id="KW-0521">NADP</keyword>
<comment type="caution">
    <text evidence="5">The sequence shown here is derived from an EMBL/GenBank/DDBJ whole genome shotgun (WGS) entry which is preliminary data.</text>
</comment>
<evidence type="ECO:0000313" key="6">
    <source>
        <dbReference type="Proteomes" id="UP001215712"/>
    </source>
</evidence>
<evidence type="ECO:0000313" key="5">
    <source>
        <dbReference type="EMBL" id="KAJ5738902.1"/>
    </source>
</evidence>
<proteinExistence type="inferred from homology"/>
<evidence type="ECO:0000256" key="2">
    <source>
        <dbReference type="ARBA" id="ARBA00022857"/>
    </source>
</evidence>
<organism evidence="5 6">
    <name type="scientific">Penicillium malachiteum</name>
    <dbReference type="NCBI Taxonomy" id="1324776"/>
    <lineage>
        <taxon>Eukaryota</taxon>
        <taxon>Fungi</taxon>
        <taxon>Dikarya</taxon>
        <taxon>Ascomycota</taxon>
        <taxon>Pezizomycotina</taxon>
        <taxon>Eurotiomycetes</taxon>
        <taxon>Eurotiomycetidae</taxon>
        <taxon>Eurotiales</taxon>
        <taxon>Aspergillaceae</taxon>
        <taxon>Penicillium</taxon>
    </lineage>
</organism>
<dbReference type="Proteomes" id="UP001215712">
    <property type="component" value="Unassembled WGS sequence"/>
</dbReference>
<dbReference type="SUPFAM" id="SSF51735">
    <property type="entry name" value="NAD(P)-binding Rossmann-fold domains"/>
    <property type="match status" value="1"/>
</dbReference>
<dbReference type="Gene3D" id="3.40.50.720">
    <property type="entry name" value="NAD(P)-binding Rossmann-like Domain"/>
    <property type="match status" value="1"/>
</dbReference>
<dbReference type="InterPro" id="IPR036291">
    <property type="entry name" value="NAD(P)-bd_dom_sf"/>
</dbReference>
<dbReference type="Pfam" id="PF00106">
    <property type="entry name" value="adh_short"/>
    <property type="match status" value="1"/>
</dbReference>
<reference evidence="5" key="2">
    <citation type="submission" date="2023-01" db="EMBL/GenBank/DDBJ databases">
        <authorList>
            <person name="Petersen C."/>
        </authorList>
    </citation>
    <scope>NUCLEOTIDE SEQUENCE</scope>
    <source>
        <strain evidence="5">IBT 17514</strain>
    </source>
</reference>
<name>A0AAD6N0C3_9EURO</name>
<dbReference type="GO" id="GO:0016491">
    <property type="term" value="F:oxidoreductase activity"/>
    <property type="evidence" value="ECO:0007669"/>
    <property type="project" value="UniProtKB-KW"/>
</dbReference>
<keyword evidence="3" id="KW-0560">Oxidoreductase</keyword>
<sequence length="414" mass="45670">MWTLQSLYPELGVNSIMLASMASGITTSIILETILLKRGADQLSWTMATRTAMGMSMVSMIAMEIVENAVDYHLTGGLVAFGDPKFWLAAVLSIGAGFLAPLPYNYARLRNPSKDIPDLSGQSIFITGGTGGLGAGTALELSKHNPAHIYISGRNAKNAEKIIAEIEKSNKSTRVTFVECDLSSLSAVQNAADHFLAQTPPPRLDTLICNAGIMNRPQETSKEGYEIQFATNHLGHALLIRKLLPLLEKTASEGKDGRIVVLSSLAWQMHPLGGIQFDRLRSGQSFPILGPWQRYGQTKLANLLYARELAKRYPHLTCVSVYPGIVTTNLFDYMSFKNKVMLYGCFWWFMVRPEKGVQNQLWAATTPKKELSNGSFYNPVGKNGDSGLMRCAKDSKGVHAKRLWEWTEDALKGY</sequence>
<protein>
    <recommendedName>
        <fullName evidence="4">DUF4396 domain-containing protein</fullName>
    </recommendedName>
</protein>
<comment type="similarity">
    <text evidence="1">Belongs to the short-chain dehydrogenases/reductases (SDR) family.</text>
</comment>
<evidence type="ECO:0000256" key="1">
    <source>
        <dbReference type="ARBA" id="ARBA00006484"/>
    </source>
</evidence>
<evidence type="ECO:0000259" key="4">
    <source>
        <dbReference type="Pfam" id="PF14342"/>
    </source>
</evidence>
<accession>A0AAD6N0C3</accession>
<dbReference type="InterPro" id="IPR002347">
    <property type="entry name" value="SDR_fam"/>
</dbReference>
<dbReference type="Pfam" id="PF14342">
    <property type="entry name" value="DUF4396"/>
    <property type="match status" value="1"/>
</dbReference>
<feature type="domain" description="DUF4396" evidence="4">
    <location>
        <begin position="1"/>
        <end position="112"/>
    </location>
</feature>
<evidence type="ECO:0000256" key="3">
    <source>
        <dbReference type="ARBA" id="ARBA00023002"/>
    </source>
</evidence>
<dbReference type="InterPro" id="IPR025509">
    <property type="entry name" value="DUF4396"/>
</dbReference>
<dbReference type="AlphaFoldDB" id="A0AAD6N0C3"/>
<dbReference type="PANTHER" id="PTHR24320">
    <property type="entry name" value="RETINOL DEHYDROGENASE"/>
    <property type="match status" value="1"/>
</dbReference>
<dbReference type="EMBL" id="JAQJAN010000002">
    <property type="protein sequence ID" value="KAJ5738902.1"/>
    <property type="molecule type" value="Genomic_DNA"/>
</dbReference>